<reference evidence="2" key="1">
    <citation type="submission" date="2023-12" db="EMBL/GenBank/DDBJ databases">
        <title>Genome assembly of Anisodus tanguticus.</title>
        <authorList>
            <person name="Wang Y.-J."/>
        </authorList>
    </citation>
    <scope>NUCLEOTIDE SEQUENCE</scope>
    <source>
        <strain evidence="2">KB-2021</strain>
        <tissue evidence="2">Leaf</tissue>
    </source>
</reference>
<comment type="caution">
    <text evidence="2">The sequence shown here is derived from an EMBL/GenBank/DDBJ whole genome shotgun (WGS) entry which is preliminary data.</text>
</comment>
<protein>
    <submittedName>
        <fullName evidence="2">Uncharacterized protein</fullName>
    </submittedName>
</protein>
<evidence type="ECO:0000313" key="2">
    <source>
        <dbReference type="EMBL" id="KAK4360182.1"/>
    </source>
</evidence>
<sequence>MDESDQKPNQEESQNEETTATTKEEAPADLLKSELESLEKMVVEKLNSDETKANIESAVINPVVSLAQGFAQSAKGLASKVEAKVETWSSVLHKQKTNEADSLPTSDEHVGESSAADTDNADNNGDHEQAPTTTEKQPIVGLTSWMNCCGLLEVLARPSDK</sequence>
<evidence type="ECO:0000313" key="3">
    <source>
        <dbReference type="Proteomes" id="UP001291623"/>
    </source>
</evidence>
<dbReference type="Proteomes" id="UP001291623">
    <property type="component" value="Unassembled WGS sequence"/>
</dbReference>
<dbReference type="EMBL" id="JAVYJV010000010">
    <property type="protein sequence ID" value="KAK4360182.1"/>
    <property type="molecule type" value="Genomic_DNA"/>
</dbReference>
<evidence type="ECO:0000256" key="1">
    <source>
        <dbReference type="SAM" id="MobiDB-lite"/>
    </source>
</evidence>
<dbReference type="AlphaFoldDB" id="A0AAE1RZZ3"/>
<keyword evidence="3" id="KW-1185">Reference proteome</keyword>
<feature type="region of interest" description="Disordered" evidence="1">
    <location>
        <begin position="1"/>
        <end position="30"/>
    </location>
</feature>
<name>A0AAE1RZZ3_9SOLA</name>
<gene>
    <name evidence="2" type="ORF">RND71_019134</name>
</gene>
<organism evidence="2 3">
    <name type="scientific">Anisodus tanguticus</name>
    <dbReference type="NCBI Taxonomy" id="243964"/>
    <lineage>
        <taxon>Eukaryota</taxon>
        <taxon>Viridiplantae</taxon>
        <taxon>Streptophyta</taxon>
        <taxon>Embryophyta</taxon>
        <taxon>Tracheophyta</taxon>
        <taxon>Spermatophyta</taxon>
        <taxon>Magnoliopsida</taxon>
        <taxon>eudicotyledons</taxon>
        <taxon>Gunneridae</taxon>
        <taxon>Pentapetalae</taxon>
        <taxon>asterids</taxon>
        <taxon>lamiids</taxon>
        <taxon>Solanales</taxon>
        <taxon>Solanaceae</taxon>
        <taxon>Solanoideae</taxon>
        <taxon>Hyoscyameae</taxon>
        <taxon>Anisodus</taxon>
    </lineage>
</organism>
<accession>A0AAE1RZZ3</accession>
<proteinExistence type="predicted"/>
<feature type="compositionally biased region" description="Basic and acidic residues" evidence="1">
    <location>
        <begin position="1"/>
        <end position="10"/>
    </location>
</feature>
<feature type="region of interest" description="Disordered" evidence="1">
    <location>
        <begin position="93"/>
        <end position="139"/>
    </location>
</feature>